<evidence type="ECO:0000313" key="3">
    <source>
        <dbReference type="EMBL" id="MCP1259587.1"/>
    </source>
</evidence>
<proteinExistence type="predicted"/>
<reference evidence="3 4" key="1">
    <citation type="submission" date="2022-06" db="EMBL/GenBank/DDBJ databases">
        <title>Acetobacer genomes from food samples.</title>
        <authorList>
            <person name="Sombolestani A."/>
        </authorList>
    </citation>
    <scope>NUCLEOTIDE SEQUENCE [LARGE SCALE GENOMIC DNA]</scope>
    <source>
        <strain evidence="3 4">R-83285</strain>
    </source>
</reference>
<keyword evidence="2" id="KW-0472">Membrane</keyword>
<sequence length="414" mass="43407">MQSGKHGTAPLARGKPDPKLLLPPLSTLAPPGKLAQADGSVPSATPGMGTATNAEQSVQQMASALWAEHGPRLKASGAVAAGQVSQFAGRVLHHGADTLHEAGATMADPAKRSGLWARYRTLIVASGAGVVILAGIGWVAGCHEASRIANQKLHDFLELAELAPYVKYGSVSASPFGNVTIYDVNIRLSDNDTQPIKVASIAIGGLSSSQTLPSALSLSASHIECSTEQAGALTAAGLSDTRLRGLGYSTITGDLALSYNLSDRKLAVKSSADFVQLGGWNVSFDLADVPSTFLNGMTSVVQGGGFNLVSLMQMAQQFASIKLQSANIQFDDKGIAQRLQAIPDSPFPQNRTLPDNATPFTRWGEQGGTLKIVTQLEEPLPIMQARFPYSSLFNPAFSSLDSFIARTHATVTVD</sequence>
<protein>
    <recommendedName>
        <fullName evidence="5">AsmA-like C-terminal domain-containing protein</fullName>
    </recommendedName>
</protein>
<feature type="transmembrane region" description="Helical" evidence="2">
    <location>
        <begin position="121"/>
        <end position="141"/>
    </location>
</feature>
<dbReference type="EMBL" id="JAMYZZ010000039">
    <property type="protein sequence ID" value="MCP1259587.1"/>
    <property type="molecule type" value="Genomic_DNA"/>
</dbReference>
<evidence type="ECO:0000313" key="4">
    <source>
        <dbReference type="Proteomes" id="UP001523528"/>
    </source>
</evidence>
<keyword evidence="2" id="KW-1133">Transmembrane helix</keyword>
<keyword evidence="4" id="KW-1185">Reference proteome</keyword>
<evidence type="ECO:0008006" key="5">
    <source>
        <dbReference type="Google" id="ProtNLM"/>
    </source>
</evidence>
<evidence type="ECO:0000256" key="2">
    <source>
        <dbReference type="SAM" id="Phobius"/>
    </source>
</evidence>
<organism evidence="3 4">
    <name type="scientific">Acetobacter lambici</name>
    <dbReference type="NCBI Taxonomy" id="1332824"/>
    <lineage>
        <taxon>Bacteria</taxon>
        <taxon>Pseudomonadati</taxon>
        <taxon>Pseudomonadota</taxon>
        <taxon>Alphaproteobacteria</taxon>
        <taxon>Acetobacterales</taxon>
        <taxon>Acetobacteraceae</taxon>
        <taxon>Acetobacter</taxon>
    </lineage>
</organism>
<feature type="region of interest" description="Disordered" evidence="1">
    <location>
        <begin position="1"/>
        <end position="56"/>
    </location>
</feature>
<name>A0ABT1F2X9_9PROT</name>
<feature type="compositionally biased region" description="Low complexity" evidence="1">
    <location>
        <begin position="19"/>
        <end position="31"/>
    </location>
</feature>
<dbReference type="Proteomes" id="UP001523528">
    <property type="component" value="Unassembled WGS sequence"/>
</dbReference>
<gene>
    <name evidence="3" type="ORF">NKW50_13410</name>
</gene>
<evidence type="ECO:0000256" key="1">
    <source>
        <dbReference type="SAM" id="MobiDB-lite"/>
    </source>
</evidence>
<accession>A0ABT1F2X9</accession>
<comment type="caution">
    <text evidence="3">The sequence shown here is derived from an EMBL/GenBank/DDBJ whole genome shotgun (WGS) entry which is preliminary data.</text>
</comment>
<dbReference type="RefSeq" id="WP_165992028.1">
    <property type="nucleotide sequence ID" value="NZ_JAMYZY010000042.1"/>
</dbReference>
<keyword evidence="2" id="KW-0812">Transmembrane</keyword>